<proteinExistence type="predicted"/>
<keyword evidence="1" id="KW-1133">Transmembrane helix</keyword>
<dbReference type="EMBL" id="LZKG01000033">
    <property type="protein sequence ID" value="OBI32852.1"/>
    <property type="molecule type" value="Genomic_DNA"/>
</dbReference>
<protein>
    <recommendedName>
        <fullName evidence="4">Conjugative transposon protein TcpC</fullName>
    </recommendedName>
</protein>
<evidence type="ECO:0000313" key="2">
    <source>
        <dbReference type="EMBL" id="OBI32852.1"/>
    </source>
</evidence>
<comment type="caution">
    <text evidence="2">The sequence shown here is derived from an EMBL/GenBank/DDBJ whole genome shotgun (WGS) entry which is preliminary data.</text>
</comment>
<keyword evidence="1" id="KW-0812">Transmembrane</keyword>
<sequence>MRINKTWSERIAKSRASSLRVGRYLLVGLAALGGLNVIWNFFFAPPDDFITPARQVLNKGAVISSFAQDCISTLLPATTADAGSVAGCVTVEGQSLRLPSTPGVVISAPTVVATTFEGYVGKDDSAELFSVVIGVNERAYESAPPKRALYCVPVLWSTFGPRATSLPFRVEGPGPGADLPMAYRATLGPADQAYQVVSGFISAYLTGSGEVSRYVTADSMLSGLGAPYQNVLDSYGRPAPLVTQVVALSTPAAVPADGQTARVLAHVTALTPQFAPVNLTYPLTLRGVGGHWSVAAIDPAPVMSHDDDLVPVAGPAQARR</sequence>
<accession>A0A1A2Y6C7</accession>
<keyword evidence="1" id="KW-0472">Membrane</keyword>
<evidence type="ECO:0008006" key="4">
    <source>
        <dbReference type="Google" id="ProtNLM"/>
    </source>
</evidence>
<reference evidence="3" key="1">
    <citation type="submission" date="2016-06" db="EMBL/GenBank/DDBJ databases">
        <authorList>
            <person name="Sutton G."/>
            <person name="Brinkac L."/>
            <person name="Sanka R."/>
            <person name="Adams M."/>
            <person name="Lau E."/>
            <person name="Sam S."/>
            <person name="Sreng N."/>
            <person name="Him V."/>
            <person name="Kerleguer A."/>
            <person name="Cheng S."/>
        </authorList>
    </citation>
    <scope>NUCLEOTIDE SEQUENCE [LARGE SCALE GENOMIC DNA]</scope>
    <source>
        <strain evidence="3">E1876</strain>
    </source>
</reference>
<dbReference type="RefSeq" id="WP_065018942.1">
    <property type="nucleotide sequence ID" value="NZ_LZKG01000033.1"/>
</dbReference>
<feature type="transmembrane region" description="Helical" evidence="1">
    <location>
        <begin position="21"/>
        <end position="42"/>
    </location>
</feature>
<evidence type="ECO:0000313" key="3">
    <source>
        <dbReference type="Proteomes" id="UP000093943"/>
    </source>
</evidence>
<organism evidence="2 3">
    <name type="scientific">Mycolicibacter sinensis (strain JDM601)</name>
    <name type="common">Mycobacterium sinense</name>
    <dbReference type="NCBI Taxonomy" id="875328"/>
    <lineage>
        <taxon>Bacteria</taxon>
        <taxon>Bacillati</taxon>
        <taxon>Actinomycetota</taxon>
        <taxon>Actinomycetes</taxon>
        <taxon>Mycobacteriales</taxon>
        <taxon>Mycobacteriaceae</taxon>
        <taxon>Mycolicibacter</taxon>
    </lineage>
</organism>
<dbReference type="AlphaFoldDB" id="A0A1A2Y6C7"/>
<gene>
    <name evidence="2" type="ORF">A5710_14400</name>
</gene>
<dbReference type="Proteomes" id="UP000093943">
    <property type="component" value="Unassembled WGS sequence"/>
</dbReference>
<name>A0A1A2Y6C7_MYCSD</name>
<evidence type="ECO:0000256" key="1">
    <source>
        <dbReference type="SAM" id="Phobius"/>
    </source>
</evidence>